<dbReference type="HAMAP" id="MF_00911">
    <property type="entry name" value="FtsQ_subfam"/>
    <property type="match status" value="1"/>
</dbReference>
<comment type="subcellular location">
    <subcellularLocation>
        <location evidence="9">Cell membrane</location>
        <topology evidence="9">Single-pass type II membrane protein</topology>
    </subcellularLocation>
    <subcellularLocation>
        <location evidence="1">Membrane</location>
    </subcellularLocation>
    <text evidence="9">Localizes to the division septum.</text>
</comment>
<sequence length="377" mass="40933">MPLEFEDPDGDGNLRPIKDRFAKPKTPWWRPAGRVGRIFLATGAVVVLGSLITAGLMMKRSLDRDARFRIAGSENIQATGLTEVSRAQMLPVFGEDIGRNIFFVPLSERRRELEQIPWIEHAIVMRLLPSQIRVSVVERTPVAFTRHGAQIGLVDANGVLLNMTPATMAKRHYSFPVLTGLDPGDSAAGRKERMEVYRRLMSELDAGGKHDSEQISEIDLTDPEDARVLIPEQGGDILAHFGEDHFQERYERYQAHIAEWRQQYPHLASVDLRYDNQVVLQMVSGKEAEQTAPGSAGPANAAATASDAAAADAKAKPGTKAAGGATRKSKPSHVKKHAAPARRTGAQSGKKLIPRGMDAARTAGRKAGATAGLSQGG</sequence>
<dbReference type="GO" id="GO:0005886">
    <property type="term" value="C:plasma membrane"/>
    <property type="evidence" value="ECO:0007669"/>
    <property type="project" value="UniProtKB-SubCell"/>
</dbReference>
<accession>A0A2N9LQG3</accession>
<dbReference type="PANTHER" id="PTHR35851">
    <property type="entry name" value="CELL DIVISION PROTEIN FTSQ"/>
    <property type="match status" value="1"/>
</dbReference>
<evidence type="ECO:0000256" key="8">
    <source>
        <dbReference type="ARBA" id="ARBA00023306"/>
    </source>
</evidence>
<feature type="transmembrane region" description="Helical" evidence="9">
    <location>
        <begin position="38"/>
        <end position="58"/>
    </location>
</feature>
<evidence type="ECO:0000256" key="2">
    <source>
        <dbReference type="ARBA" id="ARBA00022475"/>
    </source>
</evidence>
<evidence type="ECO:0000256" key="5">
    <source>
        <dbReference type="ARBA" id="ARBA00022692"/>
    </source>
</evidence>
<keyword evidence="8 9" id="KW-0131">Cell cycle</keyword>
<feature type="compositionally biased region" description="Low complexity" evidence="10">
    <location>
        <begin position="291"/>
        <end position="325"/>
    </location>
</feature>
<dbReference type="Pfam" id="PF03799">
    <property type="entry name" value="FtsQ_DivIB_C"/>
    <property type="match status" value="1"/>
</dbReference>
<comment type="function">
    <text evidence="9">Essential cell division protein.</text>
</comment>
<proteinExistence type="inferred from homology"/>
<evidence type="ECO:0000256" key="4">
    <source>
        <dbReference type="ARBA" id="ARBA00022618"/>
    </source>
</evidence>
<reference evidence="13" key="1">
    <citation type="submission" date="2018-02" db="EMBL/GenBank/DDBJ databases">
        <authorList>
            <person name="Hausmann B."/>
        </authorList>
    </citation>
    <scope>NUCLEOTIDE SEQUENCE [LARGE SCALE GENOMIC DNA]</scope>
    <source>
        <strain evidence="13">Peat soil MAG SbA5</strain>
    </source>
</reference>
<evidence type="ECO:0000256" key="3">
    <source>
        <dbReference type="ARBA" id="ARBA00022519"/>
    </source>
</evidence>
<dbReference type="EMBL" id="OKRB01000108">
    <property type="protein sequence ID" value="SPE25467.1"/>
    <property type="molecule type" value="Genomic_DNA"/>
</dbReference>
<dbReference type="Pfam" id="PF08478">
    <property type="entry name" value="POTRA_1"/>
    <property type="match status" value="1"/>
</dbReference>
<dbReference type="Gene3D" id="3.40.50.11690">
    <property type="entry name" value="Cell division protein FtsQ/DivIB"/>
    <property type="match status" value="1"/>
</dbReference>
<dbReference type="GO" id="GO:0032153">
    <property type="term" value="C:cell division site"/>
    <property type="evidence" value="ECO:0007669"/>
    <property type="project" value="UniProtKB-UniRule"/>
</dbReference>
<comment type="similarity">
    <text evidence="9">Belongs to the FtsQ/DivIB family. FtsQ subfamily.</text>
</comment>
<dbReference type="InterPro" id="IPR034746">
    <property type="entry name" value="POTRA"/>
</dbReference>
<evidence type="ECO:0000256" key="7">
    <source>
        <dbReference type="ARBA" id="ARBA00023136"/>
    </source>
</evidence>
<gene>
    <name evidence="9" type="primary">ftsQ</name>
    <name evidence="12" type="ORF">SBA5_50056</name>
</gene>
<evidence type="ECO:0000313" key="13">
    <source>
        <dbReference type="Proteomes" id="UP000239735"/>
    </source>
</evidence>
<protein>
    <recommendedName>
        <fullName evidence="9">Cell division protein FtsQ</fullName>
    </recommendedName>
</protein>
<dbReference type="InterPro" id="IPR013685">
    <property type="entry name" value="POTRA_FtsQ_type"/>
</dbReference>
<feature type="compositionally biased region" description="Basic residues" evidence="10">
    <location>
        <begin position="327"/>
        <end position="340"/>
    </location>
</feature>
<name>A0A2N9LQG3_9BACT</name>
<keyword evidence="2 9" id="KW-1003">Cell membrane</keyword>
<dbReference type="PANTHER" id="PTHR35851:SF1">
    <property type="entry name" value="CELL DIVISION PROTEIN FTSQ"/>
    <property type="match status" value="1"/>
</dbReference>
<dbReference type="PROSITE" id="PS51779">
    <property type="entry name" value="POTRA"/>
    <property type="match status" value="1"/>
</dbReference>
<feature type="domain" description="POTRA" evidence="11">
    <location>
        <begin position="71"/>
        <end position="139"/>
    </location>
</feature>
<dbReference type="GO" id="GO:0043093">
    <property type="term" value="P:FtsZ-dependent cytokinesis"/>
    <property type="evidence" value="ECO:0007669"/>
    <property type="project" value="UniProtKB-UniRule"/>
</dbReference>
<evidence type="ECO:0000313" key="12">
    <source>
        <dbReference type="EMBL" id="SPE25467.1"/>
    </source>
</evidence>
<feature type="compositionally biased region" description="Low complexity" evidence="10">
    <location>
        <begin position="359"/>
        <end position="377"/>
    </location>
</feature>
<dbReference type="AlphaFoldDB" id="A0A2N9LQG3"/>
<dbReference type="InterPro" id="IPR026579">
    <property type="entry name" value="FtsQ"/>
</dbReference>
<dbReference type="InterPro" id="IPR045335">
    <property type="entry name" value="FtsQ_C_sf"/>
</dbReference>
<keyword evidence="3" id="KW-0997">Cell inner membrane</keyword>
<evidence type="ECO:0000256" key="10">
    <source>
        <dbReference type="SAM" id="MobiDB-lite"/>
    </source>
</evidence>
<evidence type="ECO:0000256" key="6">
    <source>
        <dbReference type="ARBA" id="ARBA00022989"/>
    </source>
</evidence>
<dbReference type="InterPro" id="IPR005548">
    <property type="entry name" value="Cell_div_FtsQ/DivIB_C"/>
</dbReference>
<dbReference type="GO" id="GO:0090529">
    <property type="term" value="P:cell septum assembly"/>
    <property type="evidence" value="ECO:0007669"/>
    <property type="project" value="InterPro"/>
</dbReference>
<keyword evidence="4 9" id="KW-0132">Cell division</keyword>
<organism evidence="12 13">
    <name type="scientific">Candidatus Sulfuritelmatomonas gaucii</name>
    <dbReference type="NCBI Taxonomy" id="2043161"/>
    <lineage>
        <taxon>Bacteria</taxon>
        <taxon>Pseudomonadati</taxon>
        <taxon>Acidobacteriota</taxon>
        <taxon>Terriglobia</taxon>
        <taxon>Terriglobales</taxon>
        <taxon>Acidobacteriaceae</taxon>
        <taxon>Candidatus Sulfuritelmatomonas</taxon>
    </lineage>
</organism>
<keyword evidence="6 9" id="KW-1133">Transmembrane helix</keyword>
<feature type="region of interest" description="Disordered" evidence="10">
    <location>
        <begin position="289"/>
        <end position="377"/>
    </location>
</feature>
<evidence type="ECO:0000256" key="9">
    <source>
        <dbReference type="HAMAP-Rule" id="MF_00911"/>
    </source>
</evidence>
<evidence type="ECO:0000259" key="11">
    <source>
        <dbReference type="PROSITE" id="PS51779"/>
    </source>
</evidence>
<keyword evidence="5 9" id="KW-0812">Transmembrane</keyword>
<keyword evidence="7 9" id="KW-0472">Membrane</keyword>
<dbReference type="Gene3D" id="3.10.20.310">
    <property type="entry name" value="membrane protein fhac"/>
    <property type="match status" value="1"/>
</dbReference>
<evidence type="ECO:0000256" key="1">
    <source>
        <dbReference type="ARBA" id="ARBA00004370"/>
    </source>
</evidence>
<dbReference type="Proteomes" id="UP000239735">
    <property type="component" value="Unassembled WGS sequence"/>
</dbReference>